<sequence length="68" mass="7455">MIHGNIIVSPRPDPEMILPDGICSACDRPCRTVEIDNSYDDEFGTIVIWNTGSDCCEAEVIDELSDPA</sequence>
<organism evidence="1">
    <name type="scientific">marine sediment metagenome</name>
    <dbReference type="NCBI Taxonomy" id="412755"/>
    <lineage>
        <taxon>unclassified sequences</taxon>
        <taxon>metagenomes</taxon>
        <taxon>ecological metagenomes</taxon>
    </lineage>
</organism>
<proteinExistence type="predicted"/>
<reference evidence="1" key="1">
    <citation type="journal article" date="2015" name="Nature">
        <title>Complex archaea that bridge the gap between prokaryotes and eukaryotes.</title>
        <authorList>
            <person name="Spang A."/>
            <person name="Saw J.H."/>
            <person name="Jorgensen S.L."/>
            <person name="Zaremba-Niedzwiedzka K."/>
            <person name="Martijn J."/>
            <person name="Lind A.E."/>
            <person name="van Eijk R."/>
            <person name="Schleper C."/>
            <person name="Guy L."/>
            <person name="Ettema T.J."/>
        </authorList>
    </citation>
    <scope>NUCLEOTIDE SEQUENCE</scope>
</reference>
<dbReference type="AlphaFoldDB" id="A0A0F9F0X8"/>
<comment type="caution">
    <text evidence="1">The sequence shown here is derived from an EMBL/GenBank/DDBJ whole genome shotgun (WGS) entry which is preliminary data.</text>
</comment>
<name>A0A0F9F0X8_9ZZZZ</name>
<protein>
    <submittedName>
        <fullName evidence="1">Uncharacterized protein</fullName>
    </submittedName>
</protein>
<accession>A0A0F9F0X8</accession>
<dbReference type="EMBL" id="LAZR01032435">
    <property type="protein sequence ID" value="KKL50895.1"/>
    <property type="molecule type" value="Genomic_DNA"/>
</dbReference>
<evidence type="ECO:0000313" key="1">
    <source>
        <dbReference type="EMBL" id="KKL50895.1"/>
    </source>
</evidence>
<gene>
    <name evidence="1" type="ORF">LCGC14_2300900</name>
</gene>